<dbReference type="PANTHER" id="PTHR21600">
    <property type="entry name" value="MITOCHONDRIAL RNA PSEUDOURIDINE SYNTHASE"/>
    <property type="match status" value="1"/>
</dbReference>
<proteinExistence type="inferred from homology"/>
<sequence>MANLAGRAFQNRTVKKQYLAIVWGHVRDCAGRPPNYDLRTKYVRFLSPEVQASACQFVGDREYLVDLPIGGCNFVWPDGRVQKICAPAFSLDCTRPRSAQTRITVLRHGYLNKLPASYVLLEPLTGRRHQLRIHCAVGLGHPIAGDLIYARLHAIDDVYEAANYPLHRMMLHAYRLDLVLLPNRSPFKKRTTLEESCPSELRFDLRSSHNLLSDKRTRWTDKEIFEEL</sequence>
<dbReference type="InterPro" id="IPR050188">
    <property type="entry name" value="RluA_PseudoU_synthase"/>
</dbReference>
<organism evidence="3">
    <name type="scientific">Schistocephalus solidus</name>
    <name type="common">Tapeworm</name>
    <dbReference type="NCBI Taxonomy" id="70667"/>
    <lineage>
        <taxon>Eukaryota</taxon>
        <taxon>Metazoa</taxon>
        <taxon>Spiralia</taxon>
        <taxon>Lophotrochozoa</taxon>
        <taxon>Platyhelminthes</taxon>
        <taxon>Cestoda</taxon>
        <taxon>Eucestoda</taxon>
        <taxon>Diphyllobothriidea</taxon>
        <taxon>Diphyllobothriidae</taxon>
        <taxon>Schistocephalus</taxon>
    </lineage>
</organism>
<dbReference type="PANTHER" id="PTHR21600:SF87">
    <property type="entry name" value="RNA PSEUDOURIDYLATE SYNTHASE DOMAIN-CONTAINING PROTEIN 1"/>
    <property type="match status" value="1"/>
</dbReference>
<feature type="domain" description="Pseudouridine synthase RsuA/RluA-like" evidence="2">
    <location>
        <begin position="2"/>
        <end position="136"/>
    </location>
</feature>
<dbReference type="Gene3D" id="3.30.2350.10">
    <property type="entry name" value="Pseudouridine synthase"/>
    <property type="match status" value="1"/>
</dbReference>
<dbReference type="InterPro" id="IPR006145">
    <property type="entry name" value="PsdUridine_synth_RsuA/RluA"/>
</dbReference>
<dbReference type="AlphaFoldDB" id="A0A0X3NUZ2"/>
<protein>
    <recommendedName>
        <fullName evidence="2">Pseudouridine synthase RsuA/RluA-like domain-containing protein</fullName>
    </recommendedName>
</protein>
<evidence type="ECO:0000256" key="1">
    <source>
        <dbReference type="ARBA" id="ARBA00010876"/>
    </source>
</evidence>
<dbReference type="GO" id="GO:0000455">
    <property type="term" value="P:enzyme-directed rRNA pseudouridine synthesis"/>
    <property type="evidence" value="ECO:0007669"/>
    <property type="project" value="TreeGrafter"/>
</dbReference>
<gene>
    <name evidence="3" type="ORF">TR153096</name>
</gene>
<dbReference type="GO" id="GO:0009982">
    <property type="term" value="F:pseudouridine synthase activity"/>
    <property type="evidence" value="ECO:0007669"/>
    <property type="project" value="InterPro"/>
</dbReference>
<accession>A0A0X3NUZ2</accession>
<comment type="similarity">
    <text evidence="1">Belongs to the pseudouridine synthase RluA family.</text>
</comment>
<reference evidence="3" key="1">
    <citation type="submission" date="2016-01" db="EMBL/GenBank/DDBJ databases">
        <title>Reference transcriptome for the parasite Schistocephalus solidus: insights into the molecular evolution of parasitism.</title>
        <authorList>
            <person name="Hebert F.O."/>
            <person name="Grambauer S."/>
            <person name="Barber I."/>
            <person name="Landry C.R."/>
            <person name="Aubin-Horth N."/>
        </authorList>
    </citation>
    <scope>NUCLEOTIDE SEQUENCE</scope>
</reference>
<dbReference type="InterPro" id="IPR020103">
    <property type="entry name" value="PsdUridine_synth_cat_dom_sf"/>
</dbReference>
<name>A0A0X3NUZ2_SCHSO</name>
<dbReference type="SUPFAM" id="SSF55120">
    <property type="entry name" value="Pseudouridine synthase"/>
    <property type="match status" value="1"/>
</dbReference>
<dbReference type="GO" id="GO:0003723">
    <property type="term" value="F:RNA binding"/>
    <property type="evidence" value="ECO:0007669"/>
    <property type="project" value="InterPro"/>
</dbReference>
<dbReference type="Pfam" id="PF00849">
    <property type="entry name" value="PseudoU_synth_2"/>
    <property type="match status" value="1"/>
</dbReference>
<evidence type="ECO:0000313" key="3">
    <source>
        <dbReference type="EMBL" id="JAP39512.1"/>
    </source>
</evidence>
<evidence type="ECO:0000259" key="2">
    <source>
        <dbReference type="Pfam" id="PF00849"/>
    </source>
</evidence>
<dbReference type="EMBL" id="GEEE01023713">
    <property type="protein sequence ID" value="JAP39512.1"/>
    <property type="molecule type" value="Transcribed_RNA"/>
</dbReference>
<dbReference type="CDD" id="cd02869">
    <property type="entry name" value="PseudoU_synth_RluA_like"/>
    <property type="match status" value="1"/>
</dbReference>